<sequence>MQILMGEMTGDYLYENAPVARPPRVRRRCITSLCLVLLCACLLARVDAVETAFARRFRYENSVQQPVADMIIVDNEDAELHANFSATSPPPASARPAGKNSSSSAKRRTVDPRATPVYGTMSSLVRWNTFSILSSFGMEVGGRVTIDISNLTYLSFPANVSTRQVPVVFTLYDIDQWRAYSVLQLREMPIKSPTLFYALQVALHVKTLEVFIK</sequence>
<evidence type="ECO:0000313" key="2">
    <source>
        <dbReference type="EMBL" id="KAJ0399272.1"/>
    </source>
</evidence>
<organism evidence="2 3">
    <name type="scientific">Pythium insidiosum</name>
    <name type="common">Pythiosis disease agent</name>
    <dbReference type="NCBI Taxonomy" id="114742"/>
    <lineage>
        <taxon>Eukaryota</taxon>
        <taxon>Sar</taxon>
        <taxon>Stramenopiles</taxon>
        <taxon>Oomycota</taxon>
        <taxon>Peronosporomycetes</taxon>
        <taxon>Pythiales</taxon>
        <taxon>Pythiaceae</taxon>
        <taxon>Pythium</taxon>
    </lineage>
</organism>
<dbReference type="EMBL" id="JAKCXM010000188">
    <property type="protein sequence ID" value="KAJ0399272.1"/>
    <property type="molecule type" value="Genomic_DNA"/>
</dbReference>
<protein>
    <submittedName>
        <fullName evidence="2">Uncharacterized protein</fullName>
    </submittedName>
</protein>
<keyword evidence="3" id="KW-1185">Reference proteome</keyword>
<proteinExistence type="predicted"/>
<accession>A0AAD5M9C3</accession>
<dbReference type="AlphaFoldDB" id="A0AAD5M9C3"/>
<gene>
    <name evidence="2" type="ORF">P43SY_001856</name>
</gene>
<reference evidence="2" key="1">
    <citation type="submission" date="2021-12" db="EMBL/GenBank/DDBJ databases">
        <title>Prjna785345.</title>
        <authorList>
            <person name="Rujirawat T."/>
            <person name="Krajaejun T."/>
        </authorList>
    </citation>
    <scope>NUCLEOTIDE SEQUENCE</scope>
    <source>
        <strain evidence="2">Pi057C3</strain>
    </source>
</reference>
<name>A0AAD5M9C3_PYTIN</name>
<feature type="region of interest" description="Disordered" evidence="1">
    <location>
        <begin position="83"/>
        <end position="112"/>
    </location>
</feature>
<evidence type="ECO:0000256" key="1">
    <source>
        <dbReference type="SAM" id="MobiDB-lite"/>
    </source>
</evidence>
<comment type="caution">
    <text evidence="2">The sequence shown here is derived from an EMBL/GenBank/DDBJ whole genome shotgun (WGS) entry which is preliminary data.</text>
</comment>
<evidence type="ECO:0000313" key="3">
    <source>
        <dbReference type="Proteomes" id="UP001209570"/>
    </source>
</evidence>
<dbReference type="Proteomes" id="UP001209570">
    <property type="component" value="Unassembled WGS sequence"/>
</dbReference>